<comment type="caution">
    <text evidence="1">The sequence shown here is derived from an EMBL/GenBank/DDBJ whole genome shotgun (WGS) entry which is preliminary data.</text>
</comment>
<dbReference type="OrthoDB" id="893860at2"/>
<protein>
    <recommendedName>
        <fullName evidence="3">Universal stress protein family protein</fullName>
    </recommendedName>
</protein>
<sequence length="166" mass="18714">MEKTVLIPTDFSIASLNIVKNYLSMQSSNTRINVILLHGLHQNDSITSLLFYSKRRLLEDLCSKEFREGCTVLKNKYASQLRTMKTDIFSGLTQAAFDQYAEANAITEICVPISYKPNFKNKNSFNLLPYFKVSGLPIETAGSETDIPMPEKGKVAELFFNRVSVS</sequence>
<dbReference type="Proteomes" id="UP000316167">
    <property type="component" value="Unassembled WGS sequence"/>
</dbReference>
<evidence type="ECO:0000313" key="2">
    <source>
        <dbReference type="Proteomes" id="UP000316167"/>
    </source>
</evidence>
<keyword evidence="2" id="KW-1185">Reference proteome</keyword>
<reference evidence="1 2" key="1">
    <citation type="journal article" date="2015" name="Stand. Genomic Sci.">
        <title>Genomic Encyclopedia of Bacterial and Archaeal Type Strains, Phase III: the genomes of soil and plant-associated and newly described type strains.</title>
        <authorList>
            <person name="Whitman W.B."/>
            <person name="Woyke T."/>
            <person name="Klenk H.P."/>
            <person name="Zhou Y."/>
            <person name="Lilburn T.G."/>
            <person name="Beck B.J."/>
            <person name="De Vos P."/>
            <person name="Vandamme P."/>
            <person name="Eisen J.A."/>
            <person name="Garrity G."/>
            <person name="Hugenholtz P."/>
            <person name="Kyrpides N.C."/>
        </authorList>
    </citation>
    <scope>NUCLEOTIDE SEQUENCE [LARGE SCALE GENOMIC DNA]</scope>
    <source>
        <strain evidence="1 2">CGMCC 1.7271</strain>
    </source>
</reference>
<accession>A0A562SK60</accession>
<evidence type="ECO:0000313" key="1">
    <source>
        <dbReference type="EMBL" id="TWI81651.1"/>
    </source>
</evidence>
<organism evidence="1 2">
    <name type="scientific">Lacibacter cauensis</name>
    <dbReference type="NCBI Taxonomy" id="510947"/>
    <lineage>
        <taxon>Bacteria</taxon>
        <taxon>Pseudomonadati</taxon>
        <taxon>Bacteroidota</taxon>
        <taxon>Chitinophagia</taxon>
        <taxon>Chitinophagales</taxon>
        <taxon>Chitinophagaceae</taxon>
        <taxon>Lacibacter</taxon>
    </lineage>
</organism>
<dbReference type="AlphaFoldDB" id="A0A562SK60"/>
<dbReference type="EMBL" id="VLLE01000004">
    <property type="protein sequence ID" value="TWI81651.1"/>
    <property type="molecule type" value="Genomic_DNA"/>
</dbReference>
<gene>
    <name evidence="1" type="ORF">IQ13_2669</name>
</gene>
<name>A0A562SK60_9BACT</name>
<evidence type="ECO:0008006" key="3">
    <source>
        <dbReference type="Google" id="ProtNLM"/>
    </source>
</evidence>
<dbReference type="RefSeq" id="WP_144886837.1">
    <property type="nucleotide sequence ID" value="NZ_VLLE01000004.1"/>
</dbReference>
<proteinExistence type="predicted"/>